<protein>
    <recommendedName>
        <fullName evidence="6">G-protein coupled receptors family 1 profile domain-containing protein</fullName>
    </recommendedName>
</protein>
<gene>
    <name evidence="7" type="ORF">ANCCAN_12156</name>
</gene>
<keyword evidence="8" id="KW-1185">Reference proteome</keyword>
<dbReference type="OrthoDB" id="6159456at2759"/>
<dbReference type="Gene3D" id="1.20.1070.10">
    <property type="entry name" value="Rhodopsin 7-helix transmembrane proteins"/>
    <property type="match status" value="1"/>
</dbReference>
<keyword evidence="2 5" id="KW-0812">Transmembrane</keyword>
<dbReference type="InterPro" id="IPR019430">
    <property type="entry name" value="7TM_GPCR_serpentine_rcpt_Srx"/>
</dbReference>
<proteinExistence type="predicted"/>
<dbReference type="AlphaFoldDB" id="A0A368GBW0"/>
<reference evidence="7 8" key="1">
    <citation type="submission" date="2014-10" db="EMBL/GenBank/DDBJ databases">
        <title>Draft genome of the hookworm Ancylostoma caninum.</title>
        <authorList>
            <person name="Mitreva M."/>
        </authorList>
    </citation>
    <scope>NUCLEOTIDE SEQUENCE [LARGE SCALE GENOMIC DNA]</scope>
    <source>
        <strain evidence="7 8">Baltimore</strain>
    </source>
</reference>
<evidence type="ECO:0000256" key="1">
    <source>
        <dbReference type="ARBA" id="ARBA00004370"/>
    </source>
</evidence>
<feature type="transmembrane region" description="Helical" evidence="5">
    <location>
        <begin position="58"/>
        <end position="84"/>
    </location>
</feature>
<feature type="transmembrane region" description="Helical" evidence="5">
    <location>
        <begin position="131"/>
        <end position="152"/>
    </location>
</feature>
<evidence type="ECO:0000259" key="6">
    <source>
        <dbReference type="PROSITE" id="PS50262"/>
    </source>
</evidence>
<name>A0A368GBW0_ANCCA</name>
<keyword evidence="4 5" id="KW-0472">Membrane</keyword>
<comment type="subcellular location">
    <subcellularLocation>
        <location evidence="1">Membrane</location>
    </subcellularLocation>
</comment>
<feature type="transmembrane region" description="Helical" evidence="5">
    <location>
        <begin position="27"/>
        <end position="46"/>
    </location>
</feature>
<dbReference type="PANTHER" id="PTHR23017">
    <property type="entry name" value="SERPENTINE RECEPTOR, CLASS X"/>
    <property type="match status" value="1"/>
</dbReference>
<keyword evidence="3 5" id="KW-1133">Transmembrane helix</keyword>
<evidence type="ECO:0000256" key="4">
    <source>
        <dbReference type="ARBA" id="ARBA00023136"/>
    </source>
</evidence>
<sequence>MTTSIYLVSAAIRLEHHMQGFIGNTGLFLGLFLFVMGAIGFTMCVIEIREILRLNNIFLFKYFNLSHAIIHATAQLVVVIIGGWVPPHLIGYTALALQFSSLYTSITMSLNRMMSVRFPFIYAKVFTKSNTIMIIIVTWLLAFSSSIVLLIGESLLKR</sequence>
<dbReference type="SUPFAM" id="SSF81321">
    <property type="entry name" value="Family A G protein-coupled receptor-like"/>
    <property type="match status" value="1"/>
</dbReference>
<feature type="domain" description="G-protein coupled receptors family 1 profile" evidence="6">
    <location>
        <begin position="99"/>
        <end position="158"/>
    </location>
</feature>
<dbReference type="PROSITE" id="PS50262">
    <property type="entry name" value="G_PROTEIN_RECEP_F1_2"/>
    <property type="match status" value="1"/>
</dbReference>
<organism evidence="7 8">
    <name type="scientific">Ancylostoma caninum</name>
    <name type="common">Dog hookworm</name>
    <dbReference type="NCBI Taxonomy" id="29170"/>
    <lineage>
        <taxon>Eukaryota</taxon>
        <taxon>Metazoa</taxon>
        <taxon>Ecdysozoa</taxon>
        <taxon>Nematoda</taxon>
        <taxon>Chromadorea</taxon>
        <taxon>Rhabditida</taxon>
        <taxon>Rhabditina</taxon>
        <taxon>Rhabditomorpha</taxon>
        <taxon>Strongyloidea</taxon>
        <taxon>Ancylostomatidae</taxon>
        <taxon>Ancylostomatinae</taxon>
        <taxon>Ancylostoma</taxon>
    </lineage>
</organism>
<feature type="transmembrane region" description="Helical" evidence="5">
    <location>
        <begin position="90"/>
        <end position="110"/>
    </location>
</feature>
<accession>A0A368GBW0</accession>
<evidence type="ECO:0000256" key="5">
    <source>
        <dbReference type="SAM" id="Phobius"/>
    </source>
</evidence>
<dbReference type="EMBL" id="JOJR01000218">
    <property type="protein sequence ID" value="RCN41883.1"/>
    <property type="molecule type" value="Genomic_DNA"/>
</dbReference>
<dbReference type="GO" id="GO:0016020">
    <property type="term" value="C:membrane"/>
    <property type="evidence" value="ECO:0007669"/>
    <property type="project" value="UniProtKB-SubCell"/>
</dbReference>
<evidence type="ECO:0000256" key="3">
    <source>
        <dbReference type="ARBA" id="ARBA00022989"/>
    </source>
</evidence>
<evidence type="ECO:0000313" key="7">
    <source>
        <dbReference type="EMBL" id="RCN41883.1"/>
    </source>
</evidence>
<evidence type="ECO:0000313" key="8">
    <source>
        <dbReference type="Proteomes" id="UP000252519"/>
    </source>
</evidence>
<comment type="caution">
    <text evidence="7">The sequence shown here is derived from an EMBL/GenBank/DDBJ whole genome shotgun (WGS) entry which is preliminary data.</text>
</comment>
<dbReference type="InterPro" id="IPR017452">
    <property type="entry name" value="GPCR_Rhodpsn_7TM"/>
</dbReference>
<dbReference type="CDD" id="cd00637">
    <property type="entry name" value="7tm_classA_rhodopsin-like"/>
    <property type="match status" value="1"/>
</dbReference>
<dbReference type="Pfam" id="PF10328">
    <property type="entry name" value="7TM_GPCR_Srx"/>
    <property type="match status" value="1"/>
</dbReference>
<dbReference type="Proteomes" id="UP000252519">
    <property type="component" value="Unassembled WGS sequence"/>
</dbReference>
<evidence type="ECO:0000256" key="2">
    <source>
        <dbReference type="ARBA" id="ARBA00022692"/>
    </source>
</evidence>